<evidence type="ECO:0000313" key="1">
    <source>
        <dbReference type="EMBL" id="CAL1377698.1"/>
    </source>
</evidence>
<reference evidence="1 2" key="1">
    <citation type="submission" date="2024-04" db="EMBL/GenBank/DDBJ databases">
        <authorList>
            <person name="Fracassetti M."/>
        </authorList>
    </citation>
    <scope>NUCLEOTIDE SEQUENCE [LARGE SCALE GENOMIC DNA]</scope>
</reference>
<dbReference type="AlphaFoldDB" id="A0AAV2DVZ6"/>
<accession>A0AAV2DVZ6</accession>
<dbReference type="Proteomes" id="UP001497516">
    <property type="component" value="Chromosome 3"/>
</dbReference>
<proteinExistence type="predicted"/>
<keyword evidence="2" id="KW-1185">Reference proteome</keyword>
<evidence type="ECO:0000313" key="2">
    <source>
        <dbReference type="Proteomes" id="UP001497516"/>
    </source>
</evidence>
<protein>
    <submittedName>
        <fullName evidence="1">Uncharacterized protein</fullName>
    </submittedName>
</protein>
<organism evidence="1 2">
    <name type="scientific">Linum trigynum</name>
    <dbReference type="NCBI Taxonomy" id="586398"/>
    <lineage>
        <taxon>Eukaryota</taxon>
        <taxon>Viridiplantae</taxon>
        <taxon>Streptophyta</taxon>
        <taxon>Embryophyta</taxon>
        <taxon>Tracheophyta</taxon>
        <taxon>Spermatophyta</taxon>
        <taxon>Magnoliopsida</taxon>
        <taxon>eudicotyledons</taxon>
        <taxon>Gunneridae</taxon>
        <taxon>Pentapetalae</taxon>
        <taxon>rosids</taxon>
        <taxon>fabids</taxon>
        <taxon>Malpighiales</taxon>
        <taxon>Linaceae</taxon>
        <taxon>Linum</taxon>
    </lineage>
</organism>
<dbReference type="EMBL" id="OZ034816">
    <property type="protein sequence ID" value="CAL1377698.1"/>
    <property type="molecule type" value="Genomic_DNA"/>
</dbReference>
<name>A0AAV2DVZ6_9ROSI</name>
<gene>
    <name evidence="1" type="ORF">LTRI10_LOCUS19329</name>
</gene>
<sequence length="125" mass="13803">MSSTSLEALAMAGVDCVEWGMDAQEWELQQLHEPPLPHLLADAHDLLQEDYYSSAATTVVKNDVVHQGNGGGDDDSPSTDGEVDCFYGELGGSEIKREIYFSHKIHHCCLRFMITMLIVARGSVY</sequence>